<evidence type="ECO:0000256" key="1">
    <source>
        <dbReference type="ARBA" id="ARBA00004651"/>
    </source>
</evidence>
<proteinExistence type="predicted"/>
<feature type="domain" description="Cytochrome b561 bacterial/Ni-hydrogenase" evidence="8">
    <location>
        <begin position="12"/>
        <end position="241"/>
    </location>
</feature>
<evidence type="ECO:0000259" key="8">
    <source>
        <dbReference type="Pfam" id="PF01292"/>
    </source>
</evidence>
<dbReference type="Pfam" id="PF00174">
    <property type="entry name" value="Oxidored_molyb"/>
    <property type="match status" value="1"/>
</dbReference>
<organism evidence="9 10">
    <name type="scientific">Dictyobacter halimunensis</name>
    <dbReference type="NCBI Taxonomy" id="3026934"/>
    <lineage>
        <taxon>Bacteria</taxon>
        <taxon>Bacillati</taxon>
        <taxon>Chloroflexota</taxon>
        <taxon>Ktedonobacteria</taxon>
        <taxon>Ktedonobacterales</taxon>
        <taxon>Dictyobacteraceae</taxon>
        <taxon>Dictyobacter</taxon>
    </lineage>
</organism>
<dbReference type="Proteomes" id="UP001344906">
    <property type="component" value="Unassembled WGS sequence"/>
</dbReference>
<feature type="transmembrane region" description="Helical" evidence="6">
    <location>
        <begin position="101"/>
        <end position="120"/>
    </location>
</feature>
<evidence type="ECO:0000259" key="7">
    <source>
        <dbReference type="Pfam" id="PF00174"/>
    </source>
</evidence>
<protein>
    <recommendedName>
        <fullName evidence="11">Oxidoreductase</fullName>
    </recommendedName>
</protein>
<dbReference type="Gene3D" id="1.20.950.20">
    <property type="entry name" value="Transmembrane di-heme cytochromes, Chain C"/>
    <property type="match status" value="1"/>
</dbReference>
<feature type="transmembrane region" description="Helical" evidence="6">
    <location>
        <begin position="20"/>
        <end position="40"/>
    </location>
</feature>
<evidence type="ECO:0008006" key="11">
    <source>
        <dbReference type="Google" id="ProtNLM"/>
    </source>
</evidence>
<name>A0ABQ6G037_9CHLR</name>
<keyword evidence="2" id="KW-1003">Cell membrane</keyword>
<comment type="subcellular location">
    <subcellularLocation>
        <location evidence="1">Cell membrane</location>
        <topology evidence="1">Multi-pass membrane protein</topology>
    </subcellularLocation>
</comment>
<dbReference type="InterPro" id="IPR011577">
    <property type="entry name" value="Cyt_b561_bac/Ni-Hgenase"/>
</dbReference>
<dbReference type="InterPro" id="IPR000572">
    <property type="entry name" value="OxRdtase_Mopterin-bd_dom"/>
</dbReference>
<dbReference type="InterPro" id="IPR036374">
    <property type="entry name" value="OxRdtase_Mopterin-bd_sf"/>
</dbReference>
<evidence type="ECO:0000256" key="6">
    <source>
        <dbReference type="SAM" id="Phobius"/>
    </source>
</evidence>
<evidence type="ECO:0000256" key="2">
    <source>
        <dbReference type="ARBA" id="ARBA00022475"/>
    </source>
</evidence>
<keyword evidence="5 6" id="KW-0472">Membrane</keyword>
<feature type="transmembrane region" description="Helical" evidence="6">
    <location>
        <begin position="249"/>
        <end position="270"/>
    </location>
</feature>
<dbReference type="Pfam" id="PF01292">
    <property type="entry name" value="Ni_hydr_CYTB"/>
    <property type="match status" value="1"/>
</dbReference>
<dbReference type="SUPFAM" id="SSF81342">
    <property type="entry name" value="Transmembrane di-heme cytochromes"/>
    <property type="match status" value="1"/>
</dbReference>
<keyword evidence="4 6" id="KW-1133">Transmembrane helix</keyword>
<feature type="transmembrane region" description="Helical" evidence="6">
    <location>
        <begin position="165"/>
        <end position="190"/>
    </location>
</feature>
<dbReference type="RefSeq" id="WP_338255827.1">
    <property type="nucleotide sequence ID" value="NZ_BSRI01000002.1"/>
</dbReference>
<keyword evidence="10" id="KW-1185">Reference proteome</keyword>
<dbReference type="Gene3D" id="3.90.420.10">
    <property type="entry name" value="Oxidoreductase, molybdopterin-binding domain"/>
    <property type="match status" value="1"/>
</dbReference>
<dbReference type="PANTHER" id="PTHR43032:SF2">
    <property type="entry name" value="BLL0505 PROTEIN"/>
    <property type="match status" value="1"/>
</dbReference>
<dbReference type="SUPFAM" id="SSF56524">
    <property type="entry name" value="Oxidoreductase molybdopterin-binding domain"/>
    <property type="match status" value="1"/>
</dbReference>
<dbReference type="EMBL" id="BSRI01000002">
    <property type="protein sequence ID" value="GLV59257.1"/>
    <property type="molecule type" value="Genomic_DNA"/>
</dbReference>
<dbReference type="PANTHER" id="PTHR43032">
    <property type="entry name" value="PROTEIN-METHIONINE-SULFOXIDE REDUCTASE"/>
    <property type="match status" value="1"/>
</dbReference>
<sequence length="503" mass="57360">MNTHLVIAELGFPLWLRITHYINLLFIGLLIRSGIQILAAHPRLYWNDNSTPGKEWIRFTRKKVPVKKDVVYTSLDDEVPASPWLALPGGKNLGIGRHWHFFSVIFWVLNGLIYVVLLFATGEWARLIPTSWSIVPEAFHTFLTYITFHIPPASEFHPYDPLQQLAYAGVVFLLAPFMLLTGATMSPAVAARFPWYIKIFGGRQVGRSLHFLSLLAFIGFIIIHVSLVLIVHFQNNIRDIVFGSDRANFWTALDIAIAALLLVALIYVWTTVYSARHRRKVQHALGAVVDPTRNALLHGARSVQHYQEEDISPYFWVNGAPPTSEEYKHLAQNNFRDWRLEVNGLVKHPLCLSLDDLRDLPVTSQITKHNCIQGWSGVGKWTGTCVSEILNRCEPRPEAKYLVFTSYGLDEHSLDGEHYYPFYEVIDMELARHPQSILAYDFNNGPVPIPHGAPLRLRVETVLGYKMVKYLRSIELVERYDDIRAGQGGSREDTMYYGRGAEV</sequence>
<accession>A0ABQ6G037</accession>
<evidence type="ECO:0000256" key="4">
    <source>
        <dbReference type="ARBA" id="ARBA00022989"/>
    </source>
</evidence>
<gene>
    <name evidence="9" type="ORF">KDH_60840</name>
</gene>
<evidence type="ECO:0000256" key="5">
    <source>
        <dbReference type="ARBA" id="ARBA00023136"/>
    </source>
</evidence>
<feature type="transmembrane region" description="Helical" evidence="6">
    <location>
        <begin position="211"/>
        <end position="233"/>
    </location>
</feature>
<evidence type="ECO:0000313" key="10">
    <source>
        <dbReference type="Proteomes" id="UP001344906"/>
    </source>
</evidence>
<dbReference type="InterPro" id="IPR016174">
    <property type="entry name" value="Di-haem_cyt_TM"/>
</dbReference>
<keyword evidence="3 6" id="KW-0812">Transmembrane</keyword>
<evidence type="ECO:0000256" key="3">
    <source>
        <dbReference type="ARBA" id="ARBA00022692"/>
    </source>
</evidence>
<comment type="caution">
    <text evidence="9">The sequence shown here is derived from an EMBL/GenBank/DDBJ whole genome shotgun (WGS) entry which is preliminary data.</text>
</comment>
<feature type="domain" description="Oxidoreductase molybdopterin-binding" evidence="7">
    <location>
        <begin position="334"/>
        <end position="479"/>
    </location>
</feature>
<evidence type="ECO:0000313" key="9">
    <source>
        <dbReference type="EMBL" id="GLV59257.1"/>
    </source>
</evidence>
<reference evidence="9 10" key="1">
    <citation type="submission" date="2023-02" db="EMBL/GenBank/DDBJ databases">
        <title>Dictyobacter halimunensis sp. nov., a new member of the class Ktedonobacteria from forest soil in a geothermal area.</title>
        <authorList>
            <person name="Rachmania M.K."/>
            <person name="Ningsih F."/>
            <person name="Sakai Y."/>
            <person name="Yabe S."/>
            <person name="Yokota A."/>
            <person name="Sjamsuridzal W."/>
        </authorList>
    </citation>
    <scope>NUCLEOTIDE SEQUENCE [LARGE SCALE GENOMIC DNA]</scope>
    <source>
        <strain evidence="9 10">S3.2.2.5</strain>
    </source>
</reference>